<accession>A0ABD2J1B2</accession>
<dbReference type="CDD" id="cd04178">
    <property type="entry name" value="Nucleostemin_like"/>
    <property type="match status" value="1"/>
</dbReference>
<name>A0ABD2J1B2_9BILA</name>
<dbReference type="PANTHER" id="PTHR11089">
    <property type="entry name" value="GTP-BINDING PROTEIN-RELATED"/>
    <property type="match status" value="1"/>
</dbReference>
<feature type="region of interest" description="Disordered" evidence="7">
    <location>
        <begin position="20"/>
        <end position="51"/>
    </location>
</feature>
<feature type="region of interest" description="Disordered" evidence="7">
    <location>
        <begin position="435"/>
        <end position="460"/>
    </location>
</feature>
<evidence type="ECO:0000259" key="8">
    <source>
        <dbReference type="PROSITE" id="PS51721"/>
    </source>
</evidence>
<feature type="compositionally biased region" description="Basic and acidic residues" evidence="7">
    <location>
        <begin position="68"/>
        <end position="80"/>
    </location>
</feature>
<dbReference type="FunFam" id="1.10.1580.10:FF:000002">
    <property type="entry name" value="Guanine nucleotide-binding protein-like 3 (nucleolar)-like"/>
    <property type="match status" value="1"/>
</dbReference>
<dbReference type="GO" id="GO:0005525">
    <property type="term" value="F:GTP binding"/>
    <property type="evidence" value="ECO:0007669"/>
    <property type="project" value="UniProtKB-KW"/>
</dbReference>
<evidence type="ECO:0000313" key="9">
    <source>
        <dbReference type="EMBL" id="KAL3083546.1"/>
    </source>
</evidence>
<comment type="caution">
    <text evidence="9">The sequence shown here is derived from an EMBL/GenBank/DDBJ whole genome shotgun (WGS) entry which is preliminary data.</text>
</comment>
<dbReference type="GO" id="GO:0005730">
    <property type="term" value="C:nucleolus"/>
    <property type="evidence" value="ECO:0007669"/>
    <property type="project" value="UniProtKB-ARBA"/>
</dbReference>
<dbReference type="SUPFAM" id="SSF52540">
    <property type="entry name" value="P-loop containing nucleoside triphosphate hydrolases"/>
    <property type="match status" value="1"/>
</dbReference>
<comment type="subcellular location">
    <subcellularLocation>
        <location evidence="1">Nucleus</location>
    </subcellularLocation>
</comment>
<dbReference type="InterPro" id="IPR050755">
    <property type="entry name" value="TRAFAC_YlqF/YawG_RiboMat"/>
</dbReference>
<dbReference type="Proteomes" id="UP001620626">
    <property type="component" value="Unassembled WGS sequence"/>
</dbReference>
<keyword evidence="10" id="KW-1185">Reference proteome</keyword>
<keyword evidence="3" id="KW-0175">Coiled coil</keyword>
<evidence type="ECO:0000256" key="6">
    <source>
        <dbReference type="ARBA" id="ARBA00069022"/>
    </source>
</evidence>
<dbReference type="InterPro" id="IPR027417">
    <property type="entry name" value="P-loop_NTPase"/>
</dbReference>
<dbReference type="Pfam" id="PF01926">
    <property type="entry name" value="MMR_HSR1"/>
    <property type="match status" value="1"/>
</dbReference>
<evidence type="ECO:0000256" key="5">
    <source>
        <dbReference type="ARBA" id="ARBA00023242"/>
    </source>
</evidence>
<reference evidence="9 10" key="1">
    <citation type="submission" date="2024-10" db="EMBL/GenBank/DDBJ databases">
        <authorList>
            <person name="Kim D."/>
        </authorList>
    </citation>
    <scope>NUCLEOTIDE SEQUENCE [LARGE SCALE GENOMIC DNA]</scope>
    <source>
        <strain evidence="9">BH-2024</strain>
    </source>
</reference>
<feature type="compositionally biased region" description="Basic and acidic residues" evidence="7">
    <location>
        <begin position="35"/>
        <end position="47"/>
    </location>
</feature>
<keyword evidence="2" id="KW-0547">Nucleotide-binding</keyword>
<dbReference type="PROSITE" id="PS51721">
    <property type="entry name" value="G_CP"/>
    <property type="match status" value="1"/>
</dbReference>
<evidence type="ECO:0000256" key="2">
    <source>
        <dbReference type="ARBA" id="ARBA00022741"/>
    </source>
</evidence>
<proteinExistence type="predicted"/>
<keyword evidence="4" id="KW-0342">GTP-binding</keyword>
<dbReference type="InterPro" id="IPR030378">
    <property type="entry name" value="G_CP_dom"/>
</dbReference>
<dbReference type="InterPro" id="IPR023179">
    <property type="entry name" value="GTP-bd_ortho_bundle_sf"/>
</dbReference>
<dbReference type="EMBL" id="JBICBT010001100">
    <property type="protein sequence ID" value="KAL3083546.1"/>
    <property type="molecule type" value="Genomic_DNA"/>
</dbReference>
<dbReference type="Gene3D" id="3.40.50.300">
    <property type="entry name" value="P-loop containing nucleotide triphosphate hydrolases"/>
    <property type="match status" value="1"/>
</dbReference>
<feature type="compositionally biased region" description="Basic residues" evidence="7">
    <location>
        <begin position="20"/>
        <end position="34"/>
    </location>
</feature>
<evidence type="ECO:0000256" key="4">
    <source>
        <dbReference type="ARBA" id="ARBA00023134"/>
    </source>
</evidence>
<dbReference type="Pfam" id="PF08701">
    <property type="entry name" value="GN3L_Grn1"/>
    <property type="match status" value="1"/>
</dbReference>
<dbReference type="PANTHER" id="PTHR11089:SF30">
    <property type="entry name" value="GUANINE NUCLEOTIDE-BINDING PROTEIN-LIKE 3 HOMOLOG"/>
    <property type="match status" value="1"/>
</dbReference>
<keyword evidence="5" id="KW-0539">Nucleus</keyword>
<gene>
    <name evidence="9" type="ORF">niasHT_037710</name>
</gene>
<dbReference type="FunFam" id="3.40.50.300:FF:000493">
    <property type="entry name" value="Guanine nucleotide-binding protein-like 3-like protein"/>
    <property type="match status" value="1"/>
</dbReference>
<evidence type="ECO:0000256" key="3">
    <source>
        <dbReference type="ARBA" id="ARBA00023054"/>
    </source>
</evidence>
<evidence type="ECO:0000256" key="7">
    <source>
        <dbReference type="SAM" id="MobiDB-lite"/>
    </source>
</evidence>
<dbReference type="InterPro" id="IPR014813">
    <property type="entry name" value="Gnl3_N_dom"/>
</dbReference>
<dbReference type="PRINTS" id="PR00326">
    <property type="entry name" value="GTP1OBG"/>
</dbReference>
<dbReference type="Gene3D" id="1.10.1580.10">
    <property type="match status" value="1"/>
</dbReference>
<dbReference type="AlphaFoldDB" id="A0ABD2J1B2"/>
<sequence length="611" mass="67158">MAKYCLKKQSKRLTCKKKFKIQRKVREHSRKLKKLSKESERKKKTEKQISVPSKCPFKEEILMEAEQKRTEAKEMEQERKARQKAAKKAGGGVVKKQSKKPTTANPLSSIEALAKRVAKDEDTYNANQFLVDSLPEVPGVTIENSDTKAGARANAKSVRSFAAEVRRTIENADIVIEVLDARDPLGSRSAQIEQLVLDSGKRLVLLLNKIDLVPRDNLLKWLAHLRRQLPTIAFKASTQQQNQKLGQYQSANLSGTFSAKCIGADLVMKLLANYCRNKDIKTSIRVGIVGFPNVGKSSVINSLKRRKCCQTGAMPGLTRQVQEVELDKHIRLIDSPGVVLAARGTQLDDVAELSLRNVVRVEGLADPVTPVSAILRRCSVKTLMLHYGIAEFGDCDQFLAHLSRRFGRLKKGGRPDHNAAARQVLTDWNSGKLRYYTEPPEEGKQSGADSATAGGQLDTSPPEFVAQFAKEFDLDALDQDIRVLVDEMPQDVMAVDTLYDAASDSSAALQKAAVQQCQKSGGTVVVVGSTTPAGESEANANKNNNAMDTATTVPAAVAPPLLMPDSLSVGDGNVQLNSAIRKAVKRNKKHKHKMTKRADKLAGQLNEQMEF</sequence>
<feature type="region of interest" description="Disordered" evidence="7">
    <location>
        <begin position="68"/>
        <end position="107"/>
    </location>
</feature>
<evidence type="ECO:0000313" key="10">
    <source>
        <dbReference type="Proteomes" id="UP001620626"/>
    </source>
</evidence>
<evidence type="ECO:0000256" key="1">
    <source>
        <dbReference type="ARBA" id="ARBA00004123"/>
    </source>
</evidence>
<feature type="domain" description="CP-type G" evidence="8">
    <location>
        <begin position="162"/>
        <end position="341"/>
    </location>
</feature>
<dbReference type="InterPro" id="IPR006073">
    <property type="entry name" value="GTP-bd"/>
</dbReference>
<protein>
    <recommendedName>
        <fullName evidence="6">Guanine nucleotide-binding protein-like 3 homolog</fullName>
    </recommendedName>
</protein>
<organism evidence="9 10">
    <name type="scientific">Heterodera trifolii</name>
    <dbReference type="NCBI Taxonomy" id="157864"/>
    <lineage>
        <taxon>Eukaryota</taxon>
        <taxon>Metazoa</taxon>
        <taxon>Ecdysozoa</taxon>
        <taxon>Nematoda</taxon>
        <taxon>Chromadorea</taxon>
        <taxon>Rhabditida</taxon>
        <taxon>Tylenchina</taxon>
        <taxon>Tylenchomorpha</taxon>
        <taxon>Tylenchoidea</taxon>
        <taxon>Heteroderidae</taxon>
        <taxon>Heteroderinae</taxon>
        <taxon>Heterodera</taxon>
    </lineage>
</organism>